<protein>
    <recommendedName>
        <fullName evidence="1">RmlD-like substrate binding domain-containing protein</fullName>
    </recommendedName>
</protein>
<dbReference type="InterPro" id="IPR005913">
    <property type="entry name" value="dTDP_dehydrorham_reduct"/>
</dbReference>
<organism evidence="2">
    <name type="scientific">hydrothermal vent metagenome</name>
    <dbReference type="NCBI Taxonomy" id="652676"/>
    <lineage>
        <taxon>unclassified sequences</taxon>
        <taxon>metagenomes</taxon>
        <taxon>ecological metagenomes</taxon>
    </lineage>
</organism>
<evidence type="ECO:0000259" key="1">
    <source>
        <dbReference type="Pfam" id="PF04321"/>
    </source>
</evidence>
<gene>
    <name evidence="2" type="ORF">MNBD_NITROSPINAE01-738</name>
</gene>
<dbReference type="InterPro" id="IPR036291">
    <property type="entry name" value="NAD(P)-bd_dom_sf"/>
</dbReference>
<dbReference type="InterPro" id="IPR029903">
    <property type="entry name" value="RmlD-like-bd"/>
</dbReference>
<dbReference type="SUPFAM" id="SSF51735">
    <property type="entry name" value="NAD(P)-binding Rossmann-fold domains"/>
    <property type="match status" value="1"/>
</dbReference>
<name>A0A3B1BGM1_9ZZZZ</name>
<reference evidence="2" key="1">
    <citation type="submission" date="2018-06" db="EMBL/GenBank/DDBJ databases">
        <authorList>
            <person name="Zhirakovskaya E."/>
        </authorList>
    </citation>
    <scope>NUCLEOTIDE SEQUENCE</scope>
</reference>
<dbReference type="CDD" id="cd05254">
    <property type="entry name" value="dTDP_HR_like_SDR_e"/>
    <property type="match status" value="1"/>
</dbReference>
<dbReference type="AlphaFoldDB" id="A0A3B1BGM1"/>
<dbReference type="PANTHER" id="PTHR10491">
    <property type="entry name" value="DTDP-4-DEHYDRORHAMNOSE REDUCTASE"/>
    <property type="match status" value="1"/>
</dbReference>
<proteinExistence type="predicted"/>
<dbReference type="Gene3D" id="3.40.50.720">
    <property type="entry name" value="NAD(P)-binding Rossmann-like Domain"/>
    <property type="match status" value="1"/>
</dbReference>
<accession>A0A3B1BGM1</accession>
<sequence length="294" mass="32176">MKSKVAVIGAGGNIGIYVARGLMRDYDVIPVFHCYVSAGLTGEFLDITDSNAVREFIKAKKPEIVVNLAAIADPDVCEKNPALAEKVNVDGAHNLAQACDEAGAYFIHYSTDLVFDGKKGMYTEDDIVNPLNVYAKTKARSEKAVLAVTKNAAVLRTAIVFGKGAGKRKNFFEHVVACAREGRSQKLFIDQYRSFFYVGDSSLAVKALIENRSTGLYHLGGAHRGRYEFTLDILKRMGLPTGMMEGVKMDDVASHALRPKDCSLDSSRFKRETGFAVTPFPEAVQKFKVSLGFV</sequence>
<evidence type="ECO:0000313" key="2">
    <source>
        <dbReference type="EMBL" id="VAX17436.1"/>
    </source>
</evidence>
<dbReference type="PANTHER" id="PTHR10491:SF4">
    <property type="entry name" value="METHIONINE ADENOSYLTRANSFERASE 2 SUBUNIT BETA"/>
    <property type="match status" value="1"/>
</dbReference>
<feature type="domain" description="RmlD-like substrate binding" evidence="1">
    <location>
        <begin position="4"/>
        <end position="287"/>
    </location>
</feature>
<dbReference type="EMBL" id="UOGC01000051">
    <property type="protein sequence ID" value="VAX17436.1"/>
    <property type="molecule type" value="Genomic_DNA"/>
</dbReference>
<dbReference type="Pfam" id="PF04321">
    <property type="entry name" value="RmlD_sub_bind"/>
    <property type="match status" value="1"/>
</dbReference>